<name>A0A0G0HQL6_9BACT</name>
<sequence>YDLADNTADNLLVSLAVSDDGGSTWNITAASVSGDVGSGVTAGAGKTISWNVGADFANQQQSDVQVRVRARDKWQNQGGFAASANFSLDTLPPAANVTADLQAQPNAGDSTALIGGSFTEVNPGTNTFYAALNGGAYSAGTVGTLNTASPSNQATATGDTLDGNDYISKVKITHIDDYGQSVNNENPSPSTAYKYVKPYTPQAPTLANPITTNLNLTINPHVSEAGGLEYAIYETSTNKYVQSNGTLGVSPVWQVLGTGVGQWGNGTGIFGKVNVNGLSSPLSLYVFQVKSRNTSDVANAASSESALSASAQITNTAPSITLNTYAQTTNGSDYVNINYIGTDGQGDISNLVAYQYSLDGGSTWVTTTEKSGVGSNGVIGLVFLPTGSDYLFAWNSGLDAPNVETSTVKVRLRANDSLTDGSLATSANFAIDNKAPVVSSVTATQDLGAKTVSTTYTLTDANNSTIIMEISSDGGSTWTMATSTLSGQPILLATRAQIVCLQRLP</sequence>
<gene>
    <name evidence="1" type="ORF">US58_C0010G0016</name>
</gene>
<proteinExistence type="predicted"/>
<dbReference type="Proteomes" id="UP000034333">
    <property type="component" value="Unassembled WGS sequence"/>
</dbReference>
<feature type="non-terminal residue" evidence="1">
    <location>
        <position position="1"/>
    </location>
</feature>
<accession>A0A0G0HQL6</accession>
<dbReference type="EMBL" id="LBTN01000010">
    <property type="protein sequence ID" value="KKQ40915.1"/>
    <property type="molecule type" value="Genomic_DNA"/>
</dbReference>
<protein>
    <submittedName>
        <fullName evidence="1">Uncharacterized protein</fullName>
    </submittedName>
</protein>
<evidence type="ECO:0000313" key="1">
    <source>
        <dbReference type="EMBL" id="KKQ40915.1"/>
    </source>
</evidence>
<dbReference type="STRING" id="1619036.US58_C0010G0016"/>
<dbReference type="AlphaFoldDB" id="A0A0G0HQL6"/>
<reference evidence="1 2" key="1">
    <citation type="journal article" date="2015" name="Nature">
        <title>rRNA introns, odd ribosomes, and small enigmatic genomes across a large radiation of phyla.</title>
        <authorList>
            <person name="Brown C.T."/>
            <person name="Hug L.A."/>
            <person name="Thomas B.C."/>
            <person name="Sharon I."/>
            <person name="Castelle C.J."/>
            <person name="Singh A."/>
            <person name="Wilkins M.J."/>
            <person name="Williams K.H."/>
            <person name="Banfield J.F."/>
        </authorList>
    </citation>
    <scope>NUCLEOTIDE SEQUENCE [LARGE SCALE GENOMIC DNA]</scope>
</reference>
<evidence type="ECO:0000313" key="2">
    <source>
        <dbReference type="Proteomes" id="UP000034333"/>
    </source>
</evidence>
<comment type="caution">
    <text evidence="1">The sequence shown here is derived from an EMBL/GenBank/DDBJ whole genome shotgun (WGS) entry which is preliminary data.</text>
</comment>
<organism evidence="1 2">
    <name type="scientific">Candidatus Magasanikbacteria bacterium GW2011_GWA2_37_8</name>
    <dbReference type="NCBI Taxonomy" id="1619036"/>
    <lineage>
        <taxon>Bacteria</taxon>
        <taxon>Candidatus Magasanikiibacteriota</taxon>
    </lineage>
</organism>